<dbReference type="InterPro" id="IPR027417">
    <property type="entry name" value="P-loop_NTPase"/>
</dbReference>
<evidence type="ECO:0000256" key="5">
    <source>
        <dbReference type="SAM" id="MobiDB-lite"/>
    </source>
</evidence>
<evidence type="ECO:0000256" key="4">
    <source>
        <dbReference type="ARBA" id="ARBA00023136"/>
    </source>
</evidence>
<dbReference type="Gene3D" id="3.40.50.300">
    <property type="entry name" value="P-loop containing nucleotide triphosphate hydrolases"/>
    <property type="match status" value="1"/>
</dbReference>
<dbReference type="Proteomes" id="UP000001422">
    <property type="component" value="Chromosome"/>
</dbReference>
<dbReference type="AlphaFoldDB" id="Q7U7A7"/>
<keyword evidence="9" id="KW-1185">Reference proteome</keyword>
<dbReference type="HOGENOM" id="CLU_040163_0_0_3"/>
<evidence type="ECO:0000256" key="3">
    <source>
        <dbReference type="ARBA" id="ARBA00022989"/>
    </source>
</evidence>
<evidence type="ECO:0000313" key="8">
    <source>
        <dbReference type="EMBL" id="CAE07593.1"/>
    </source>
</evidence>
<feature type="domain" description="G" evidence="7">
    <location>
        <begin position="135"/>
        <end position="248"/>
    </location>
</feature>
<gene>
    <name evidence="8" type="ordered locus">SYNW1078</name>
</gene>
<sequence>MIPKRHRLLLGLAAALAALIVLGGLLQAIRTLLWDLSYFLPAWLITPLLLLGLALIATVVVQVGLPWWRQIRHRSTTKGAAAPEEPPATRRDAASRSLISIDRLLERLEDSVVRESLRQERERVEQDLARGDLVVVVFGTGSSGKTSLIRALLQDMVGDVAAAMGSTRSTPSYRLRLKGMERGLRLVDTPGILEAGDGGLNREERARQQAVRADLLLVVVDGDLRSSEMTVLRTLAGLGKRLLLVLNKRDLRGAEEERRLLQLLRSRCEGLLPAADVVACSAAPQTIPRPGERPLQPAPEVNELLQRLATVLHADGEELIADNILLQCRQLDQRGRDLLNSQRRREAKRCVDRYSWIGAGIVAATPLPGVDLLSTAAVNGQMVLEIATVYGIDMTKERARELAVSVGRTLAGLGIVKGALSLISPALSVSLPTLLIGRGVQGVVTAWLTRIAGASFIRFFEQDQDWGDEGLQAVVQKAFELNKREASLKRFLATAMRQVVEPLQRKAAASLPPHPGPREGGAASDRERRAR</sequence>
<evidence type="ECO:0000313" key="9">
    <source>
        <dbReference type="Proteomes" id="UP000001422"/>
    </source>
</evidence>
<dbReference type="CDD" id="cd00880">
    <property type="entry name" value="Era_like"/>
    <property type="match status" value="1"/>
</dbReference>
<dbReference type="InterPro" id="IPR021147">
    <property type="entry name" value="DUF697"/>
</dbReference>
<dbReference type="GO" id="GO:0002098">
    <property type="term" value="P:tRNA wobble uridine modification"/>
    <property type="evidence" value="ECO:0007669"/>
    <property type="project" value="TreeGrafter"/>
</dbReference>
<dbReference type="KEGG" id="syw:SYNW1078"/>
<accession>Q7U7A7</accession>
<keyword evidence="2 6" id="KW-0812">Transmembrane</keyword>
<dbReference type="STRING" id="84588.SYNW1078"/>
<organism evidence="8 9">
    <name type="scientific">Parasynechococcus marenigrum (strain WH8102)</name>
    <dbReference type="NCBI Taxonomy" id="84588"/>
    <lineage>
        <taxon>Bacteria</taxon>
        <taxon>Bacillati</taxon>
        <taxon>Cyanobacteriota</taxon>
        <taxon>Cyanophyceae</taxon>
        <taxon>Synechococcales</taxon>
        <taxon>Prochlorococcaceae</taxon>
        <taxon>Parasynechococcus</taxon>
        <taxon>Parasynechococcus marenigrum</taxon>
    </lineage>
</organism>
<evidence type="ECO:0000259" key="7">
    <source>
        <dbReference type="Pfam" id="PF01926"/>
    </source>
</evidence>
<reference evidence="8 9" key="1">
    <citation type="journal article" date="2003" name="Nature">
        <title>The genome of a motile marine Synechococcus.</title>
        <authorList>
            <person name="Palenik B."/>
            <person name="Brahamsha B."/>
            <person name="Larimer F."/>
            <person name="Land M."/>
            <person name="Hauser L."/>
            <person name="Chain P."/>
            <person name="Lamerdin J."/>
            <person name="Regala W."/>
            <person name="Allen E.A."/>
            <person name="McCarren J."/>
            <person name="Paulsen I."/>
            <person name="Dufresne A."/>
            <person name="Partensky F."/>
            <person name="Webb E."/>
            <person name="Waterbury J."/>
        </authorList>
    </citation>
    <scope>NUCLEOTIDE SEQUENCE [LARGE SCALE GENOMIC DNA]</scope>
    <source>
        <strain evidence="8 9">WH8102</strain>
    </source>
</reference>
<dbReference type="eggNOG" id="COG3597">
    <property type="taxonomic scope" value="Bacteria"/>
</dbReference>
<dbReference type="SUPFAM" id="SSF52540">
    <property type="entry name" value="P-loop containing nucleoside triphosphate hydrolases"/>
    <property type="match status" value="1"/>
</dbReference>
<keyword evidence="4 6" id="KW-0472">Membrane</keyword>
<feature type="region of interest" description="Disordered" evidence="5">
    <location>
        <begin position="504"/>
        <end position="531"/>
    </location>
</feature>
<dbReference type="GO" id="GO:0005525">
    <property type="term" value="F:GTP binding"/>
    <property type="evidence" value="ECO:0007669"/>
    <property type="project" value="InterPro"/>
</dbReference>
<keyword evidence="3 6" id="KW-1133">Transmembrane helix</keyword>
<evidence type="ECO:0000256" key="6">
    <source>
        <dbReference type="SAM" id="Phobius"/>
    </source>
</evidence>
<dbReference type="PANTHER" id="PTHR42714:SF2">
    <property type="entry name" value="TRNA MODIFICATION GTPASE GTPBP3, MITOCHONDRIAL"/>
    <property type="match status" value="1"/>
</dbReference>
<dbReference type="GO" id="GO:0016020">
    <property type="term" value="C:membrane"/>
    <property type="evidence" value="ECO:0007669"/>
    <property type="project" value="UniProtKB-SubCell"/>
</dbReference>
<dbReference type="GO" id="GO:0030488">
    <property type="term" value="P:tRNA methylation"/>
    <property type="evidence" value="ECO:0007669"/>
    <property type="project" value="TreeGrafter"/>
</dbReference>
<protein>
    <recommendedName>
        <fullName evidence="7">G domain-containing protein</fullName>
    </recommendedName>
</protein>
<dbReference type="GO" id="GO:0005829">
    <property type="term" value="C:cytosol"/>
    <property type="evidence" value="ECO:0007669"/>
    <property type="project" value="TreeGrafter"/>
</dbReference>
<dbReference type="EMBL" id="BX569692">
    <property type="protein sequence ID" value="CAE07593.1"/>
    <property type="molecule type" value="Genomic_DNA"/>
</dbReference>
<feature type="transmembrane region" description="Helical" evidence="6">
    <location>
        <begin position="44"/>
        <end position="68"/>
    </location>
</feature>
<proteinExistence type="predicted"/>
<evidence type="ECO:0000256" key="1">
    <source>
        <dbReference type="ARBA" id="ARBA00004141"/>
    </source>
</evidence>
<dbReference type="Pfam" id="PF05128">
    <property type="entry name" value="DUF697"/>
    <property type="match status" value="1"/>
</dbReference>
<dbReference type="InterPro" id="IPR006073">
    <property type="entry name" value="GTP-bd"/>
</dbReference>
<dbReference type="eggNOG" id="COG1100">
    <property type="taxonomic scope" value="Bacteria"/>
</dbReference>
<name>Q7U7A7_PARMW</name>
<comment type="subcellular location">
    <subcellularLocation>
        <location evidence="1">Membrane</location>
        <topology evidence="1">Multi-pass membrane protein</topology>
    </subcellularLocation>
</comment>
<dbReference type="Pfam" id="PF01926">
    <property type="entry name" value="MMR_HSR1"/>
    <property type="match status" value="1"/>
</dbReference>
<evidence type="ECO:0000256" key="2">
    <source>
        <dbReference type="ARBA" id="ARBA00022692"/>
    </source>
</evidence>
<dbReference type="PANTHER" id="PTHR42714">
    <property type="entry name" value="TRNA MODIFICATION GTPASE GTPBP3"/>
    <property type="match status" value="1"/>
</dbReference>